<comment type="caution">
    <text evidence="3">The sequence shown here is derived from an EMBL/GenBank/DDBJ whole genome shotgun (WGS) entry which is preliminary data.</text>
</comment>
<dbReference type="GO" id="GO:0016567">
    <property type="term" value="P:protein ubiquitination"/>
    <property type="evidence" value="ECO:0007669"/>
    <property type="project" value="InterPro"/>
</dbReference>
<keyword evidence="4" id="KW-1185">Reference proteome</keyword>
<evidence type="ECO:0000313" key="4">
    <source>
        <dbReference type="Proteomes" id="UP000299102"/>
    </source>
</evidence>
<protein>
    <submittedName>
        <fullName evidence="3">Protein mahjong</fullName>
    </submittedName>
</protein>
<dbReference type="AlphaFoldDB" id="A0A4C1VJX7"/>
<dbReference type="Proteomes" id="UP000299102">
    <property type="component" value="Unassembled WGS sequence"/>
</dbReference>
<dbReference type="OrthoDB" id="7454704at2759"/>
<sequence length="240" mass="26710">MEGLKNQVLHSTIKRLWEDGLRKLYNVISTLPILGTDYEDTRVSEDETCAARQVVRHVCVALRRYFEAQLRLRSAQAARHAGDCVPDVPPYKSCRSSPEEVQEQIERLQATAWTRWPPVDELVTLGGIQLLLQVVGYAYEWNFNGRAETVRSALDVISVCCVAPKVQLLLTEKIDMPDTDLTTGVNIVLGAADGEIVPDPEVQKAALNVLVNCVCAPAHRVRKTYATITYANLGCAHLLR</sequence>
<proteinExistence type="predicted"/>
<dbReference type="STRING" id="151549.A0A4C1VJX7"/>
<comment type="subcellular location">
    <subcellularLocation>
        <location evidence="1">Nucleus</location>
    </subcellularLocation>
</comment>
<keyword evidence="2" id="KW-0539">Nucleus</keyword>
<organism evidence="3 4">
    <name type="scientific">Eumeta variegata</name>
    <name type="common">Bagworm moth</name>
    <name type="synonym">Eumeta japonica</name>
    <dbReference type="NCBI Taxonomy" id="151549"/>
    <lineage>
        <taxon>Eukaryota</taxon>
        <taxon>Metazoa</taxon>
        <taxon>Ecdysozoa</taxon>
        <taxon>Arthropoda</taxon>
        <taxon>Hexapoda</taxon>
        <taxon>Insecta</taxon>
        <taxon>Pterygota</taxon>
        <taxon>Neoptera</taxon>
        <taxon>Endopterygota</taxon>
        <taxon>Lepidoptera</taxon>
        <taxon>Glossata</taxon>
        <taxon>Ditrysia</taxon>
        <taxon>Tineoidea</taxon>
        <taxon>Psychidae</taxon>
        <taxon>Oiketicinae</taxon>
        <taxon>Eumeta</taxon>
    </lineage>
</organism>
<dbReference type="GO" id="GO:0080008">
    <property type="term" value="C:Cul4-RING E3 ubiquitin ligase complex"/>
    <property type="evidence" value="ECO:0007669"/>
    <property type="project" value="TreeGrafter"/>
</dbReference>
<dbReference type="PANTHER" id="PTHR13129:SF4">
    <property type="entry name" value="DDB1- AND CUL4-ASSOCIATED FACTOR 1"/>
    <property type="match status" value="1"/>
</dbReference>
<evidence type="ECO:0000256" key="2">
    <source>
        <dbReference type="ARBA" id="ARBA00023242"/>
    </source>
</evidence>
<dbReference type="EMBL" id="BGZK01000345">
    <property type="protein sequence ID" value="GBP38184.1"/>
    <property type="molecule type" value="Genomic_DNA"/>
</dbReference>
<reference evidence="3 4" key="1">
    <citation type="journal article" date="2019" name="Commun. Biol.">
        <title>The bagworm genome reveals a unique fibroin gene that provides high tensile strength.</title>
        <authorList>
            <person name="Kono N."/>
            <person name="Nakamura H."/>
            <person name="Ohtoshi R."/>
            <person name="Tomita M."/>
            <person name="Numata K."/>
            <person name="Arakawa K."/>
        </authorList>
    </citation>
    <scope>NUCLEOTIDE SEQUENCE [LARGE SCALE GENOMIC DNA]</scope>
</reference>
<dbReference type="GO" id="GO:0005634">
    <property type="term" value="C:nucleus"/>
    <property type="evidence" value="ECO:0007669"/>
    <property type="project" value="UniProtKB-SubCell"/>
</dbReference>
<evidence type="ECO:0000256" key="1">
    <source>
        <dbReference type="ARBA" id="ARBA00004123"/>
    </source>
</evidence>
<accession>A0A4C1VJX7</accession>
<gene>
    <name evidence="3" type="primary">mahj</name>
    <name evidence="3" type="ORF">EVAR_18063_1</name>
</gene>
<name>A0A4C1VJX7_EUMVA</name>
<evidence type="ECO:0000313" key="3">
    <source>
        <dbReference type="EMBL" id="GBP38184.1"/>
    </source>
</evidence>
<dbReference type="PANTHER" id="PTHR13129">
    <property type="entry name" value="VPRBP PROTEIN-RELATED"/>
    <property type="match status" value="1"/>
</dbReference>
<dbReference type="InterPro" id="IPR033270">
    <property type="entry name" value="VPRBP/DCAF1"/>
</dbReference>